<comment type="subcellular location">
    <subcellularLocation>
        <location evidence="1 5">Endoplasmic reticulum membrane</location>
        <topology evidence="1 5">Multi-pass membrane protein</topology>
        <orientation evidence="1 5">Cytoplasmic side</orientation>
    </subcellularLocation>
</comment>
<evidence type="ECO:0000259" key="7">
    <source>
        <dbReference type="Pfam" id="PF10058"/>
    </source>
</evidence>
<dbReference type="InterPro" id="IPR040115">
    <property type="entry name" value="Lnp"/>
</dbReference>
<dbReference type="AlphaFoldDB" id="D2HE22"/>
<feature type="non-terminal residue" evidence="8">
    <location>
        <position position="1"/>
    </location>
</feature>
<evidence type="ECO:0000313" key="8">
    <source>
        <dbReference type="EMBL" id="EFB23895.1"/>
    </source>
</evidence>
<reference evidence="8" key="1">
    <citation type="journal article" date="2010" name="Nature">
        <title>The sequence and de novo assembly of the giant panda genome.</title>
        <authorList>
            <person name="Li R."/>
            <person name="Fan W."/>
            <person name="Tian G."/>
            <person name="Zhu H."/>
            <person name="He L."/>
            <person name="Cai J."/>
            <person name="Huang Q."/>
            <person name="Cai Q."/>
            <person name="Li B."/>
            <person name="Bai Y."/>
            <person name="Zhang Z."/>
            <person name="Zhang Y."/>
            <person name="Wang W."/>
            <person name="Li J."/>
            <person name="Wei F."/>
            <person name="Li H."/>
            <person name="Jian M."/>
            <person name="Li J."/>
            <person name="Zhang Z."/>
            <person name="Nielsen R."/>
            <person name="Li D."/>
            <person name="Gu W."/>
            <person name="Yang Z."/>
            <person name="Xuan Z."/>
            <person name="Ryder O.A."/>
            <person name="Leung F.C."/>
            <person name="Zhou Y."/>
            <person name="Cao J."/>
            <person name="Sun X."/>
            <person name="Fu Y."/>
            <person name="Fang X."/>
            <person name="Guo X."/>
            <person name="Wang B."/>
            <person name="Hou R."/>
            <person name="Shen F."/>
            <person name="Mu B."/>
            <person name="Ni P."/>
            <person name="Lin R."/>
            <person name="Qian W."/>
            <person name="Wang G."/>
            <person name="Yu C."/>
            <person name="Nie W."/>
            <person name="Wang J."/>
            <person name="Wu Z."/>
            <person name="Liang H."/>
            <person name="Min J."/>
            <person name="Wu Q."/>
            <person name="Cheng S."/>
            <person name="Ruan J."/>
            <person name="Wang M."/>
            <person name="Shi Z."/>
            <person name="Wen M."/>
            <person name="Liu B."/>
            <person name="Ren X."/>
            <person name="Zheng H."/>
            <person name="Dong D."/>
            <person name="Cook K."/>
            <person name="Shan G."/>
            <person name="Zhang H."/>
            <person name="Kosiol C."/>
            <person name="Xie X."/>
            <person name="Lu Z."/>
            <person name="Zheng H."/>
            <person name="Li Y."/>
            <person name="Steiner C.C."/>
            <person name="Lam T.T."/>
            <person name="Lin S."/>
            <person name="Zhang Q."/>
            <person name="Li G."/>
            <person name="Tian J."/>
            <person name="Gong T."/>
            <person name="Liu H."/>
            <person name="Zhang D."/>
            <person name="Fang L."/>
            <person name="Ye C."/>
            <person name="Zhang J."/>
            <person name="Hu W."/>
            <person name="Xu A."/>
            <person name="Ren Y."/>
            <person name="Zhang G."/>
            <person name="Bruford M.W."/>
            <person name="Li Q."/>
            <person name="Ma L."/>
            <person name="Guo Y."/>
            <person name="An N."/>
            <person name="Hu Y."/>
            <person name="Zheng Y."/>
            <person name="Shi Y."/>
            <person name="Li Z."/>
            <person name="Liu Q."/>
            <person name="Chen Y."/>
            <person name="Zhao J."/>
            <person name="Qu N."/>
            <person name="Zhao S."/>
            <person name="Tian F."/>
            <person name="Wang X."/>
            <person name="Wang H."/>
            <person name="Xu L."/>
            <person name="Liu X."/>
            <person name="Vinar T."/>
            <person name="Wang Y."/>
            <person name="Lam T.W."/>
            <person name="Yiu S.M."/>
            <person name="Liu S."/>
            <person name="Zhang H."/>
            <person name="Li D."/>
            <person name="Huang Y."/>
            <person name="Wang X."/>
            <person name="Yang G."/>
            <person name="Jiang Z."/>
            <person name="Wang J."/>
            <person name="Qin N."/>
            <person name="Li L."/>
            <person name="Li J."/>
            <person name="Bolund L."/>
            <person name="Kristiansen K."/>
            <person name="Wong G.K."/>
            <person name="Olson M."/>
            <person name="Zhang X."/>
            <person name="Li S."/>
            <person name="Yang H."/>
            <person name="Wang J."/>
            <person name="Wang J."/>
        </authorList>
    </citation>
    <scope>NUCLEOTIDE SEQUENCE [LARGE SCALE GENOMIC DNA]</scope>
</reference>
<comment type="subunit">
    <text evidence="3 5">Homodimer; homodimerization requires the C4-type zinc finger motif and decreases during mitosis in a phosphorylation-dependent manner.</text>
</comment>
<evidence type="ECO:0000256" key="6">
    <source>
        <dbReference type="SAM" id="MobiDB-lite"/>
    </source>
</evidence>
<proteinExistence type="inferred from homology"/>
<dbReference type="GO" id="GO:1903373">
    <property type="term" value="P:positive regulation of endoplasmic reticulum tubular network organization"/>
    <property type="evidence" value="ECO:0007669"/>
    <property type="project" value="UniProtKB-UniRule"/>
</dbReference>
<accession>D2HE22</accession>
<feature type="region of interest" description="Disordered" evidence="6">
    <location>
        <begin position="90"/>
        <end position="194"/>
    </location>
</feature>
<dbReference type="InParanoid" id="D2HE22"/>
<dbReference type="PANTHER" id="PTHR22166">
    <property type="entry name" value="ENDOPLASMIC RETICULUM JUNCTION FORMATION PROTEIN LUNAPARK"/>
    <property type="match status" value="1"/>
</dbReference>
<organism evidence="8">
    <name type="scientific">Ailuropoda melanoleuca</name>
    <name type="common">Giant panda</name>
    <dbReference type="NCBI Taxonomy" id="9646"/>
    <lineage>
        <taxon>Eukaryota</taxon>
        <taxon>Metazoa</taxon>
        <taxon>Chordata</taxon>
        <taxon>Craniata</taxon>
        <taxon>Vertebrata</taxon>
        <taxon>Euteleostomi</taxon>
        <taxon>Mammalia</taxon>
        <taxon>Eutheria</taxon>
        <taxon>Laurasiatheria</taxon>
        <taxon>Carnivora</taxon>
        <taxon>Caniformia</taxon>
        <taxon>Ursidae</taxon>
        <taxon>Ailuropoda</taxon>
    </lineage>
</organism>
<gene>
    <name evidence="8" type="ORF">PANDA_009007</name>
</gene>
<dbReference type="GO" id="GO:0008270">
    <property type="term" value="F:zinc ion binding"/>
    <property type="evidence" value="ECO:0007669"/>
    <property type="project" value="UniProtKB-KW"/>
</dbReference>
<dbReference type="GO" id="GO:0071788">
    <property type="term" value="P:endoplasmic reticulum tubular network maintenance"/>
    <property type="evidence" value="ECO:0007669"/>
    <property type="project" value="UniProtKB-UniRule"/>
</dbReference>
<evidence type="ECO:0000256" key="3">
    <source>
        <dbReference type="ARBA" id="ARBA00047002"/>
    </source>
</evidence>
<feature type="domain" description="Lunapark zinc ribbon" evidence="7">
    <location>
        <begin position="22"/>
        <end position="71"/>
    </location>
</feature>
<comment type="similarity">
    <text evidence="2 5">Belongs to the lunapark family.</text>
</comment>
<feature type="compositionally biased region" description="Acidic residues" evidence="6">
    <location>
        <begin position="154"/>
        <end position="169"/>
    </location>
</feature>
<keyword evidence="5" id="KW-0256">Endoplasmic reticulum</keyword>
<evidence type="ECO:0000256" key="4">
    <source>
        <dbReference type="ARBA" id="ARBA00049772"/>
    </source>
</evidence>
<comment type="function">
    <text evidence="5">Plays a role in determining ER morphology.</text>
</comment>
<dbReference type="Pfam" id="PF10058">
    <property type="entry name" value="Zn_ribbon_10"/>
    <property type="match status" value="1"/>
</dbReference>
<evidence type="ECO:0000256" key="2">
    <source>
        <dbReference type="ARBA" id="ARBA00009940"/>
    </source>
</evidence>
<feature type="non-terminal residue" evidence="8">
    <location>
        <position position="194"/>
    </location>
</feature>
<evidence type="ECO:0000256" key="1">
    <source>
        <dbReference type="ARBA" id="ARBA00004215"/>
    </source>
</evidence>
<dbReference type="PANTHER" id="PTHR22166:SF12">
    <property type="entry name" value="ENDOPLASMIC RETICULUM JUNCTION FORMATION PROTEIN LUNAPARK"/>
    <property type="match status" value="1"/>
</dbReference>
<feature type="compositionally biased region" description="Low complexity" evidence="6">
    <location>
        <begin position="96"/>
        <end position="108"/>
    </location>
</feature>
<evidence type="ECO:0000256" key="5">
    <source>
        <dbReference type="RuleBase" id="RU367073"/>
    </source>
</evidence>
<dbReference type="InterPro" id="IPR019273">
    <property type="entry name" value="Lunapark_Znf"/>
</dbReference>
<keyword evidence="5" id="KW-0863">Zinc-finger</keyword>
<dbReference type="GO" id="GO:0042802">
    <property type="term" value="F:identical protein binding"/>
    <property type="evidence" value="ECO:0007669"/>
    <property type="project" value="UniProtKB-UniRule"/>
</dbReference>
<keyword evidence="5" id="KW-0862">Zinc</keyword>
<dbReference type="EMBL" id="GL192736">
    <property type="protein sequence ID" value="EFB23895.1"/>
    <property type="molecule type" value="Genomic_DNA"/>
</dbReference>
<name>D2HE22_AILME</name>
<dbReference type="GO" id="GO:0098826">
    <property type="term" value="C:endoplasmic reticulum tubular network membrane"/>
    <property type="evidence" value="ECO:0007669"/>
    <property type="project" value="UniProtKB-UniRule"/>
</dbReference>
<protein>
    <recommendedName>
        <fullName evidence="4 5">Endoplasmic reticulum junction formation protein lunapark</fullName>
    </recommendedName>
</protein>
<sequence length="194" mass="21672">LGLHPPGPPLARPILPRERGALDRIVEYLVGDGPQNRYALICQQCFSHNGMALKEEFEYIAFRCAYCFFLNPARKTRPQAPRLPEFSFEKRQAVESSSSVGPLPSRSVISSENQISEESVEEQDVLDNSTEQTDEKIPETEQTDQGTEKVSATEEPEEKQETENEDTSMNEDKTAVPRADSIPNPELSGESLMA</sequence>
<dbReference type="HOGENOM" id="CLU_120739_0_0_1"/>
<keyword evidence="5" id="KW-0479">Metal-binding</keyword>
<comment type="domain">
    <text evidence="5">The C4-type zinc finger motif is necessary both for its ER three-way tubular junction localization and formation.</text>
</comment>